<keyword evidence="8" id="KW-0206">Cytoskeleton</keyword>
<evidence type="ECO:0000313" key="13">
    <source>
        <dbReference type="Proteomes" id="UP000515161"/>
    </source>
</evidence>
<evidence type="ECO:0000313" key="14">
    <source>
        <dbReference type="RefSeq" id="XP_034071916.1"/>
    </source>
</evidence>
<comment type="subcellular location">
    <subcellularLocation>
        <location evidence="1">Cytoplasm</location>
        <location evidence="1">Cytoskeleton</location>
        <location evidence="1">Flagellum axoneme</location>
    </subcellularLocation>
</comment>
<keyword evidence="5" id="KW-0282">Flagellum</keyword>
<dbReference type="Gene3D" id="3.80.10.10">
    <property type="entry name" value="Ribonuclease Inhibitor"/>
    <property type="match status" value="2"/>
</dbReference>
<evidence type="ECO:0000256" key="8">
    <source>
        <dbReference type="ARBA" id="ARBA00023212"/>
    </source>
</evidence>
<organism evidence="13 14">
    <name type="scientific">Gymnodraco acuticeps</name>
    <name type="common">Antarctic dragonfish</name>
    <dbReference type="NCBI Taxonomy" id="8218"/>
    <lineage>
        <taxon>Eukaryota</taxon>
        <taxon>Metazoa</taxon>
        <taxon>Chordata</taxon>
        <taxon>Craniata</taxon>
        <taxon>Vertebrata</taxon>
        <taxon>Euteleostomi</taxon>
        <taxon>Actinopterygii</taxon>
        <taxon>Neopterygii</taxon>
        <taxon>Teleostei</taxon>
        <taxon>Neoteleostei</taxon>
        <taxon>Acanthomorphata</taxon>
        <taxon>Eupercaria</taxon>
        <taxon>Perciformes</taxon>
        <taxon>Notothenioidei</taxon>
        <taxon>Bathydraconidae</taxon>
        <taxon>Gymnodraco</taxon>
    </lineage>
</organism>
<dbReference type="GeneID" id="117545975"/>
<dbReference type="InterPro" id="IPR003591">
    <property type="entry name" value="Leu-rich_rpt_typical-subtyp"/>
</dbReference>
<dbReference type="Proteomes" id="UP000515161">
    <property type="component" value="Unplaced"/>
</dbReference>
<dbReference type="CTD" id="10233"/>
<name>A0A6P8U535_GYMAC</name>
<dbReference type="SUPFAM" id="SSF52058">
    <property type="entry name" value="L domain-like"/>
    <property type="match status" value="1"/>
</dbReference>
<evidence type="ECO:0000256" key="1">
    <source>
        <dbReference type="ARBA" id="ARBA00004611"/>
    </source>
</evidence>
<sequence>MSEKDAVLSDVEGEEETQPEATEEEEKVQVCHLTKETIGQGLSLLCRTGNGLGHAFVKVDLIDKGLNDIASIRSFIHLRFVDISNNQLTDLSHLESLTHLLWLKVDNNAVASFKGQPFAQLTYLQRLSMAGNRITELDGLVGPALESLNLTGNGIQRLNGFQSGCFANLVTLELRGNQLDTTDGINLPNLQQLYLAQNVIKHLEGLERMERLTTLHLRDNQLETLDGLSPNMKCLQYLNVRGNAILEENALKSLALVSKTLRALVLTDNPLVESTDYRLSVLMLLTQLERIDKDPVSPEEVAQAKERIKVKLRHTLFLYLAWSGIHFCSIVFFLTACISFQELKEEMSGP</sequence>
<evidence type="ECO:0000256" key="11">
    <source>
        <dbReference type="SAM" id="MobiDB-lite"/>
    </source>
</evidence>
<keyword evidence="13" id="KW-1185">Reference proteome</keyword>
<evidence type="ECO:0000256" key="7">
    <source>
        <dbReference type="ARBA" id="ARBA00023069"/>
    </source>
</evidence>
<keyword evidence="7" id="KW-0969">Cilium</keyword>
<dbReference type="Pfam" id="PF14580">
    <property type="entry name" value="LRR_9"/>
    <property type="match status" value="1"/>
</dbReference>
<feature type="region of interest" description="Disordered" evidence="11">
    <location>
        <begin position="1"/>
        <end position="26"/>
    </location>
</feature>
<feature type="compositionally biased region" description="Acidic residues" evidence="11">
    <location>
        <begin position="11"/>
        <end position="26"/>
    </location>
</feature>
<keyword evidence="12" id="KW-0812">Transmembrane</keyword>
<dbReference type="InParanoid" id="A0A6P8U535"/>
<dbReference type="FunFam" id="3.80.10.10:FF:001051">
    <property type="entry name" value="Leucine-rich repeat-containing 23"/>
    <property type="match status" value="1"/>
</dbReference>
<dbReference type="PANTHER" id="PTHR45973:SF36">
    <property type="entry name" value="CENTRIOLIN"/>
    <property type="match status" value="1"/>
</dbReference>
<evidence type="ECO:0000256" key="10">
    <source>
        <dbReference type="ARBA" id="ARBA00071477"/>
    </source>
</evidence>
<protein>
    <recommendedName>
        <fullName evidence="10">Leucine-rich repeat-containing protein 23</fullName>
    </recommendedName>
</protein>
<evidence type="ECO:0000256" key="12">
    <source>
        <dbReference type="SAM" id="Phobius"/>
    </source>
</evidence>
<dbReference type="PROSITE" id="PS51450">
    <property type="entry name" value="LRR"/>
    <property type="match status" value="3"/>
</dbReference>
<keyword evidence="12" id="KW-1133">Transmembrane helix</keyword>
<keyword evidence="4" id="KW-0677">Repeat</keyword>
<evidence type="ECO:0000256" key="4">
    <source>
        <dbReference type="ARBA" id="ARBA00022737"/>
    </source>
</evidence>
<keyword evidence="3" id="KW-0433">Leucine-rich repeat</keyword>
<dbReference type="InterPro" id="IPR032675">
    <property type="entry name" value="LRR_dom_sf"/>
</dbReference>
<feature type="transmembrane region" description="Helical" evidence="12">
    <location>
        <begin position="316"/>
        <end position="341"/>
    </location>
</feature>
<evidence type="ECO:0000256" key="9">
    <source>
        <dbReference type="ARBA" id="ARBA00023273"/>
    </source>
</evidence>
<dbReference type="PANTHER" id="PTHR45973">
    <property type="entry name" value="PROTEIN PHOSPHATASE 1 REGULATORY SUBUNIT SDS22-RELATED"/>
    <property type="match status" value="1"/>
</dbReference>
<dbReference type="SMART" id="SM00369">
    <property type="entry name" value="LRR_TYP"/>
    <property type="match status" value="4"/>
</dbReference>
<dbReference type="RefSeq" id="XP_034071916.1">
    <property type="nucleotide sequence ID" value="XM_034216025.1"/>
</dbReference>
<gene>
    <name evidence="14" type="primary">lrrc23</name>
</gene>
<dbReference type="InterPro" id="IPR001611">
    <property type="entry name" value="Leu-rich_rpt"/>
</dbReference>
<accession>A0A6P8U535</accession>
<keyword evidence="12" id="KW-0472">Membrane</keyword>
<evidence type="ECO:0000256" key="6">
    <source>
        <dbReference type="ARBA" id="ARBA00023054"/>
    </source>
</evidence>
<reference evidence="14" key="1">
    <citation type="submission" date="2025-08" db="UniProtKB">
        <authorList>
            <consortium name="RefSeq"/>
        </authorList>
    </citation>
    <scope>IDENTIFICATION</scope>
</reference>
<dbReference type="KEGG" id="gacu:117545975"/>
<keyword evidence="9" id="KW-0966">Cell projection</keyword>
<dbReference type="InterPro" id="IPR050576">
    <property type="entry name" value="Cilia_flagella_integrity"/>
</dbReference>
<evidence type="ECO:0000256" key="5">
    <source>
        <dbReference type="ARBA" id="ARBA00022846"/>
    </source>
</evidence>
<dbReference type="OrthoDB" id="271226at2759"/>
<evidence type="ECO:0000256" key="3">
    <source>
        <dbReference type="ARBA" id="ARBA00022614"/>
    </source>
</evidence>
<dbReference type="SMART" id="SM00365">
    <property type="entry name" value="LRR_SD22"/>
    <property type="match status" value="4"/>
</dbReference>
<keyword evidence="6" id="KW-0175">Coiled coil</keyword>
<dbReference type="AlphaFoldDB" id="A0A6P8U535"/>
<evidence type="ECO:0000256" key="2">
    <source>
        <dbReference type="ARBA" id="ARBA00022490"/>
    </source>
</evidence>
<keyword evidence="2" id="KW-0963">Cytoplasm</keyword>
<proteinExistence type="predicted"/>